<reference evidence="11" key="1">
    <citation type="submission" date="2025-08" db="UniProtKB">
        <authorList>
            <consortium name="RefSeq"/>
        </authorList>
    </citation>
    <scope>IDENTIFICATION</scope>
    <source>
        <tissue evidence="11">Gonad</tissue>
    </source>
</reference>
<evidence type="ECO:0000256" key="2">
    <source>
        <dbReference type="ARBA" id="ARBA00007200"/>
    </source>
</evidence>
<evidence type="ECO:0000256" key="3">
    <source>
        <dbReference type="ARBA" id="ARBA00022692"/>
    </source>
</evidence>
<gene>
    <name evidence="11" type="primary">LOC109465014</name>
</gene>
<evidence type="ECO:0000256" key="4">
    <source>
        <dbReference type="ARBA" id="ARBA00022729"/>
    </source>
</evidence>
<keyword evidence="3 8" id="KW-0812">Transmembrane</keyword>
<evidence type="ECO:0000259" key="9">
    <source>
        <dbReference type="PROSITE" id="PS50095"/>
    </source>
</evidence>
<evidence type="ECO:0000256" key="7">
    <source>
        <dbReference type="PROSITE-ProRule" id="PRU00152"/>
    </source>
</evidence>
<evidence type="ECO:0000256" key="5">
    <source>
        <dbReference type="ARBA" id="ARBA00022989"/>
    </source>
</evidence>
<dbReference type="Proteomes" id="UP000515135">
    <property type="component" value="Unplaced"/>
</dbReference>
<dbReference type="GO" id="GO:0050982">
    <property type="term" value="P:detection of mechanical stimulus"/>
    <property type="evidence" value="ECO:0007669"/>
    <property type="project" value="TreeGrafter"/>
</dbReference>
<dbReference type="RefSeq" id="XP_019617697.1">
    <property type="nucleotide sequence ID" value="XM_019762138.1"/>
</dbReference>
<comment type="similarity">
    <text evidence="2">Belongs to the polycystin family.</text>
</comment>
<dbReference type="PROSITE" id="PS50095">
    <property type="entry name" value="PLAT"/>
    <property type="match status" value="1"/>
</dbReference>
<keyword evidence="5 8" id="KW-1133">Transmembrane helix</keyword>
<dbReference type="InterPro" id="IPR000434">
    <property type="entry name" value="PC1"/>
</dbReference>
<organism evidence="10 11">
    <name type="scientific">Branchiostoma belcheri</name>
    <name type="common">Amphioxus</name>
    <dbReference type="NCBI Taxonomy" id="7741"/>
    <lineage>
        <taxon>Eukaryota</taxon>
        <taxon>Metazoa</taxon>
        <taxon>Chordata</taxon>
        <taxon>Cephalochordata</taxon>
        <taxon>Leptocardii</taxon>
        <taxon>Amphioxiformes</taxon>
        <taxon>Branchiostomatidae</taxon>
        <taxon>Branchiostoma</taxon>
    </lineage>
</organism>
<evidence type="ECO:0000256" key="8">
    <source>
        <dbReference type="SAM" id="Phobius"/>
    </source>
</evidence>
<protein>
    <submittedName>
        <fullName evidence="11">LOW QUALITY PROTEIN: uncharacterized protein LOC109465014</fullName>
    </submittedName>
</protein>
<dbReference type="Pfam" id="PF08016">
    <property type="entry name" value="PKD_channel"/>
    <property type="match status" value="1"/>
</dbReference>
<dbReference type="KEGG" id="bbel:109465014"/>
<dbReference type="InterPro" id="IPR051223">
    <property type="entry name" value="Polycystin"/>
</dbReference>
<dbReference type="InterPro" id="IPR036392">
    <property type="entry name" value="PLAT/LH2_dom_sf"/>
</dbReference>
<feature type="transmembrane region" description="Helical" evidence="8">
    <location>
        <begin position="1144"/>
        <end position="1164"/>
    </location>
</feature>
<dbReference type="SMART" id="SM00308">
    <property type="entry name" value="LH2"/>
    <property type="match status" value="1"/>
</dbReference>
<name>A0A6P4YFZ8_BRABE</name>
<keyword evidence="4" id="KW-0732">Signal</keyword>
<feature type="transmembrane region" description="Helical" evidence="8">
    <location>
        <begin position="771"/>
        <end position="793"/>
    </location>
</feature>
<feature type="transmembrane region" description="Helical" evidence="8">
    <location>
        <begin position="1108"/>
        <end position="1132"/>
    </location>
</feature>
<feature type="transmembrane region" description="Helical" evidence="8">
    <location>
        <begin position="313"/>
        <end position="332"/>
    </location>
</feature>
<feature type="transmembrane region" description="Helical" evidence="8">
    <location>
        <begin position="1206"/>
        <end position="1228"/>
    </location>
</feature>
<feature type="transmembrane region" description="Helical" evidence="8">
    <location>
        <begin position="1009"/>
        <end position="1027"/>
    </location>
</feature>
<keyword evidence="6 8" id="KW-0472">Membrane</keyword>
<evidence type="ECO:0000256" key="6">
    <source>
        <dbReference type="ARBA" id="ARBA00023136"/>
    </source>
</evidence>
<comment type="caution">
    <text evidence="7">Lacks conserved residue(s) required for the propagation of feature annotation.</text>
</comment>
<dbReference type="Gene3D" id="2.60.60.20">
    <property type="entry name" value="PLAT/LH2 domain"/>
    <property type="match status" value="1"/>
</dbReference>
<comment type="subcellular location">
    <subcellularLocation>
        <location evidence="1">Membrane</location>
        <topology evidence="1">Multi-pass membrane protein</topology>
    </subcellularLocation>
</comment>
<dbReference type="GO" id="GO:0005262">
    <property type="term" value="F:calcium channel activity"/>
    <property type="evidence" value="ECO:0007669"/>
    <property type="project" value="TreeGrafter"/>
</dbReference>
<feature type="transmembrane region" description="Helical" evidence="8">
    <location>
        <begin position="1039"/>
        <end position="1069"/>
    </location>
</feature>
<sequence>MCKKVVVFDDDPFVWSKKKAEISSSVVMVTITKDTDDHGGQSTNTAAPTLQPNITVGLRSAVQFGITSDTEQQYHDTLPTSYRQNLDDAGRSFPLDKVPRLHTNMKYHAMYVADEGQMPLLRFSVNDVDTELQVYLRFHDFPTEERYDYRTTVKPPEVTDYDGFDMPYGLVYSNFNVSFVPEIGEERGWVIVGVKRRGGDLLHIGARRLLMSEAQVPETHPGHDSSPAGFILQTAAVSCLMWEMDNQTWDNNRCKVGIETNEVTTRCTCDMTRHSDGKTSRVILATSFLAVPNFVDFDRFGRNIDKLPTNSTVFGTILALWMIFLLSQLLIFRSNIKSNISLNFTVADSFNLGHAASLANANAGSAAVPKVSTIPSEVPDAEYVYVVCVRTGTQPDAGTASVVGFMITGSEGRTPMVTLNPDGLVLARGGDTYHIMSTPSSIGQLQSVQVWHNGSGKGKMESLFIDNIKVWDMQTSQGFHFPCCNWLSSEKEDGRTIRTLEVTPGGEMWMSDYSLPTFSCLLYDNHLLLSAVCNSGVRHFSQAQRLVCCLCETTLWMVGSAMWYGITTGAGDVVVLDIGVFSLRLSELLGIAATSFTVFLPVYVILVPMFRKQLPLVDHIPSELLKTPTPPTTWRFPYKTVAWVLAILTSVCSSIFVIAYSLQFGAGRSQAWLKEFVLAFLFSIFLLEPAQIFLIAYFKAAIVAPMVWPVLSRVRRVWGMKAADNEQSPVGIIHKKNRDYRVPAPRVLPPAPKKNDHDPNWTKRVTAGRNILGMVIILLIFTGNAFYIGFLGFDRYAYYTRNSLENSLLSGYDEVTTVDGAGRWLSSDLMPSLHPDRGYSGKTLRWLDKQFPAGTNAFRIGPVRLERTTKYPEDPTDIDLELPDHGLYPELLTEKINEVQNRLSGRNCSHNETTRVVDIARNGTSACITTVDLPQDADQAAAVIDFLKQTHWTLMVSDTLTLRINFYHPDVKLFSTVDITLQYLPGGAAALHPTIHTFRLFQYQTTDDFVQMPFHVLFLVFFVYNVLREIWNIRKRGRLYFGSFWNVLMLCNIGLSLAVIVIFGLRYIWATAALDDIQQAKGPFDIDEFVDISAACRWDANFKTVLSFSIFVSTFSILRVLNFSRSVAIVFAMPRLVYREAFGFVLYMLVIIVAYGFSGILIFGKHMKTFSAFKETSYVLFEMSLGRPFVGVFAEDMKTVDRVIGPLYYSTFVLVFVFYLMNLGVGLLCNWLSYCQTSDDVIDVDTAMGDYFWNSFRSLLGMRHESQESDDEAPLPDYYMDETLQRTEVVLQEVDSVTDLMYKFECKERHSTSTESYA</sequence>
<dbReference type="OrthoDB" id="444119at2759"/>
<evidence type="ECO:0000313" key="11">
    <source>
        <dbReference type="RefSeq" id="XP_019617697.1"/>
    </source>
</evidence>
<evidence type="ECO:0000256" key="1">
    <source>
        <dbReference type="ARBA" id="ARBA00004141"/>
    </source>
</evidence>
<feature type="transmembrane region" description="Helical" evidence="8">
    <location>
        <begin position="640"/>
        <end position="659"/>
    </location>
</feature>
<keyword evidence="10" id="KW-1185">Reference proteome</keyword>
<dbReference type="Pfam" id="PF01477">
    <property type="entry name" value="PLAT"/>
    <property type="match status" value="1"/>
</dbReference>
<dbReference type="SUPFAM" id="SSF49723">
    <property type="entry name" value="Lipase/lipooxygenase domain (PLAT/LH2 domain)"/>
    <property type="match status" value="1"/>
</dbReference>
<dbReference type="GeneID" id="109465014"/>
<accession>A0A6P4YFZ8</accession>
<dbReference type="PANTHER" id="PTHR10877:SF194">
    <property type="entry name" value="LOCATION OF VULVA DEFECTIVE 1"/>
    <property type="match status" value="1"/>
</dbReference>
<dbReference type="InterPro" id="IPR001024">
    <property type="entry name" value="PLAT/LH2_dom"/>
</dbReference>
<feature type="domain" description="PLAT" evidence="9">
    <location>
        <begin position="383"/>
        <end position="501"/>
    </location>
</feature>
<evidence type="ECO:0000313" key="10">
    <source>
        <dbReference type="Proteomes" id="UP000515135"/>
    </source>
</evidence>
<proteinExistence type="inferred from homology"/>
<dbReference type="GO" id="GO:0016020">
    <property type="term" value="C:membrane"/>
    <property type="evidence" value="ECO:0007669"/>
    <property type="project" value="UniProtKB-SubCell"/>
</dbReference>
<dbReference type="PRINTS" id="PR00500">
    <property type="entry name" value="POLYCYSTIN1"/>
</dbReference>
<dbReference type="InterPro" id="IPR013122">
    <property type="entry name" value="PKD1_2_channel"/>
</dbReference>
<feature type="transmembrane region" description="Helical" evidence="8">
    <location>
        <begin position="671"/>
        <end position="687"/>
    </location>
</feature>
<feature type="transmembrane region" description="Helical" evidence="8">
    <location>
        <begin position="588"/>
        <end position="610"/>
    </location>
</feature>
<dbReference type="PANTHER" id="PTHR10877">
    <property type="entry name" value="POLYCYSTIN FAMILY MEMBER"/>
    <property type="match status" value="1"/>
</dbReference>